<organism evidence="3 4">
    <name type="scientific">Vreelandella aquamarina</name>
    <dbReference type="NCBI Taxonomy" id="77097"/>
    <lineage>
        <taxon>Bacteria</taxon>
        <taxon>Pseudomonadati</taxon>
        <taxon>Pseudomonadota</taxon>
        <taxon>Gammaproteobacteria</taxon>
        <taxon>Oceanospirillales</taxon>
        <taxon>Halomonadaceae</taxon>
        <taxon>Vreelandella</taxon>
    </lineage>
</organism>
<sequence length="1117" mass="126456">MTIRVALHHRTTYRFDRPVKLSPHVIRLRPAPHCRTHIDAYSLTISGDDHFLNWQQDPFGNFNARVVFPEPRKELTIAVELVAPMTVINPFDFFLDDVAQKIPFTYPDELTKELGPYLEVTEAGPRLLEWLKDVSLEPTTSVDFLVALNQRLQKDISYLVRMEPGVQSCEETLTLASGSCRDSAWLLVQILRHLGLASRFVSGYLIQLTPDVKALDGPSGTDVDFTDLHAWTEVFLPGAGWVGLDPTSGLFAGEGHIPLAATPTTGSAAAITGFSDKCEVEFDVEMRVERIHEDPRVTKPYSDQQWEKILKLGDQVDRELNEQDVRLTMGGEPTFVSIDDMESPQWNTEALGEHKRERAEALLTRLQAAYAPGSVIQQQQGKWYPGEPLPRWALACYWRKDGVPLWRDPTWLACMEGAPSVAVDDAMAQRFTRALSKQLGIAERHWIPAFEDAYYYLWKEQTLPINVDPRKADLKDDAERRRLARLLEQDLSAVVGYALPLRHSIAQSHRWESGRWPLKRDHLFLVPGDSPMGLRLPLSALPWADPEDQPQPQSLFAPRPALGDIHGEVARRNAEQHRFTNAERLGQTTHPSHRHPEGESVQQQPSAEEDREHTIIHTSLCVEPREGRLHIFLPPLTQLEHYLDLLSSIEECARELACPVMIEGYAPPRDPRLESFQITPDPGVIEVNIMPAASWKTLVAQTERLYDEARQARLGTEKFMLDGRHTGTGGGNHVTLGGVTPDDSPFLRRPDLLASLVTFWQHHPSLSYLFSGLFIGPTSQAPRVDEARHEALYELEIALQQMPKGEVVQPWLVDRLLRHLLTDLTGNTHRAEFCIDKLYSPDSDSGRLGLLELRGFEMPPHARMGLMQMLLIRALVARCWKTPYRAKPVRWGSALQDRWMLPHYLWEDLNDVLNDLRHHGLDFELAWFAPFLEFRFPVHGRLHTPMLSIELRQAIEPWHVLGEEATAGGTARYVDSSVERLEVKVSGMSGDRYVVTCNGRPVPLAATGRNGEAVAGVRYRAWQPPSALHPQIPIHAPLVFDVIDTWNQRSVAGCTYYVVHPTGRSFETFPVNAFEAEARRLGRFSDSGHTHGYRVPTPEMPSQELPCTLDLRWNPRS</sequence>
<reference evidence="3 4" key="1">
    <citation type="submission" date="2017-10" db="EMBL/GenBank/DDBJ databases">
        <title>Coral associated bacteria.</title>
        <authorList>
            <person name="Wang X."/>
        </authorList>
    </citation>
    <scope>NUCLEOTIDE SEQUENCE [LARGE SCALE GENOMIC DNA]</scope>
    <source>
        <strain evidence="3 4">SCSIO 43005</strain>
    </source>
</reference>
<protein>
    <submittedName>
        <fullName evidence="3">IMP dehydrogenase</fullName>
    </submittedName>
</protein>
<dbReference type="PANTHER" id="PTHR33490">
    <property type="entry name" value="BLR5614 PROTEIN-RELATED"/>
    <property type="match status" value="1"/>
</dbReference>
<dbReference type="SMART" id="SM00460">
    <property type="entry name" value="TGc"/>
    <property type="match status" value="1"/>
</dbReference>
<dbReference type="AlphaFoldDB" id="A0A857GMU7"/>
<dbReference type="Gene3D" id="3.10.620.30">
    <property type="match status" value="1"/>
</dbReference>
<dbReference type="InterPro" id="IPR002931">
    <property type="entry name" value="Transglutaminase-like"/>
</dbReference>
<evidence type="ECO:0000313" key="4">
    <source>
        <dbReference type="Proteomes" id="UP000463949"/>
    </source>
</evidence>
<dbReference type="InterPro" id="IPR038765">
    <property type="entry name" value="Papain-like_cys_pep_sf"/>
</dbReference>
<feature type="region of interest" description="Disordered" evidence="1">
    <location>
        <begin position="579"/>
        <end position="612"/>
    </location>
</feature>
<dbReference type="InterPro" id="IPR018667">
    <property type="entry name" value="DUF2126"/>
</dbReference>
<dbReference type="Pfam" id="PF08379">
    <property type="entry name" value="Bact_transglu_N"/>
    <property type="match status" value="1"/>
</dbReference>
<dbReference type="Pfam" id="PF01841">
    <property type="entry name" value="Transglut_core"/>
    <property type="match status" value="1"/>
</dbReference>
<accession>A0A857GMU7</accession>
<name>A0A857GMU7_9GAMM</name>
<dbReference type="KEGG" id="hmd:CTT34_13345"/>
<dbReference type="Proteomes" id="UP000463949">
    <property type="component" value="Chromosome"/>
</dbReference>
<evidence type="ECO:0000256" key="1">
    <source>
        <dbReference type="SAM" id="MobiDB-lite"/>
    </source>
</evidence>
<dbReference type="Pfam" id="PF09899">
    <property type="entry name" value="DUF2126"/>
    <property type="match status" value="1"/>
</dbReference>
<dbReference type="InterPro" id="IPR013589">
    <property type="entry name" value="Bac_transglu_N"/>
</dbReference>
<evidence type="ECO:0000259" key="2">
    <source>
        <dbReference type="SMART" id="SM00460"/>
    </source>
</evidence>
<evidence type="ECO:0000313" key="3">
    <source>
        <dbReference type="EMBL" id="QHD50600.1"/>
    </source>
</evidence>
<feature type="domain" description="Transglutaminase-like" evidence="2">
    <location>
        <begin position="172"/>
        <end position="248"/>
    </location>
</feature>
<dbReference type="RefSeq" id="WP_159342862.1">
    <property type="nucleotide sequence ID" value="NZ_CP024621.1"/>
</dbReference>
<dbReference type="EMBL" id="CP024621">
    <property type="protein sequence ID" value="QHD50600.1"/>
    <property type="molecule type" value="Genomic_DNA"/>
</dbReference>
<dbReference type="OrthoDB" id="9804872at2"/>
<gene>
    <name evidence="3" type="ORF">CTT34_13345</name>
</gene>
<dbReference type="PANTHER" id="PTHR33490:SF1">
    <property type="entry name" value="SLL1233 PROTEIN"/>
    <property type="match status" value="1"/>
</dbReference>
<proteinExistence type="predicted"/>
<dbReference type="SUPFAM" id="SSF54001">
    <property type="entry name" value="Cysteine proteinases"/>
    <property type="match status" value="1"/>
</dbReference>